<organism evidence="1">
    <name type="scientific">Arion vulgaris</name>
    <dbReference type="NCBI Taxonomy" id="1028688"/>
    <lineage>
        <taxon>Eukaryota</taxon>
        <taxon>Metazoa</taxon>
        <taxon>Spiralia</taxon>
        <taxon>Lophotrochozoa</taxon>
        <taxon>Mollusca</taxon>
        <taxon>Gastropoda</taxon>
        <taxon>Heterobranchia</taxon>
        <taxon>Euthyneura</taxon>
        <taxon>Panpulmonata</taxon>
        <taxon>Eupulmonata</taxon>
        <taxon>Stylommatophora</taxon>
        <taxon>Helicina</taxon>
        <taxon>Arionoidea</taxon>
        <taxon>Arionidae</taxon>
        <taxon>Arion</taxon>
    </lineage>
</organism>
<sequence length="70" mass="8300">MNSYKYSKIIEMYITRMWVSNYTSSRSLDMNHIFLHKTFSYISTTSLTLYPGHLYLKNSQSHELLSKNSP</sequence>
<proteinExistence type="predicted"/>
<evidence type="ECO:0000313" key="1">
    <source>
        <dbReference type="EMBL" id="CEK72833.1"/>
    </source>
</evidence>
<dbReference type="AlphaFoldDB" id="A0A0B6ZW57"/>
<protein>
    <submittedName>
        <fullName evidence="1">Uncharacterized protein</fullName>
    </submittedName>
</protein>
<gene>
    <name evidence="1" type="primary">ORF84144</name>
</gene>
<feature type="non-terminal residue" evidence="1">
    <location>
        <position position="70"/>
    </location>
</feature>
<dbReference type="EMBL" id="HACG01025968">
    <property type="protein sequence ID" value="CEK72833.1"/>
    <property type="molecule type" value="Transcribed_RNA"/>
</dbReference>
<accession>A0A0B6ZW57</accession>
<name>A0A0B6ZW57_9EUPU</name>
<reference evidence="1" key="1">
    <citation type="submission" date="2014-12" db="EMBL/GenBank/DDBJ databases">
        <title>Insight into the proteome of Arion vulgaris.</title>
        <authorList>
            <person name="Aradska J."/>
            <person name="Bulat T."/>
            <person name="Smidak R."/>
            <person name="Sarate P."/>
            <person name="Gangsoo J."/>
            <person name="Sialana F."/>
            <person name="Bilban M."/>
            <person name="Lubec G."/>
        </authorList>
    </citation>
    <scope>NUCLEOTIDE SEQUENCE</scope>
    <source>
        <tissue evidence="1">Skin</tissue>
    </source>
</reference>